<dbReference type="InterPro" id="IPR000120">
    <property type="entry name" value="Amidase"/>
</dbReference>
<dbReference type="KEGG" id="minf:MESINF_2345"/>
<proteinExistence type="inferred from homology"/>
<organism evidence="9 10">
    <name type="scientific">Mesotoga infera</name>
    <dbReference type="NCBI Taxonomy" id="1236046"/>
    <lineage>
        <taxon>Bacteria</taxon>
        <taxon>Thermotogati</taxon>
        <taxon>Thermotogota</taxon>
        <taxon>Thermotogae</taxon>
        <taxon>Kosmotogales</taxon>
        <taxon>Kosmotogaceae</taxon>
        <taxon>Mesotoga</taxon>
    </lineage>
</organism>
<feature type="active site" description="Charge relay system" evidence="7">
    <location>
        <position position="57"/>
    </location>
</feature>
<feature type="active site" description="Acyl-ester intermediate" evidence="7">
    <location>
        <position position="156"/>
    </location>
</feature>
<dbReference type="HAMAP" id="MF_00120">
    <property type="entry name" value="GatA"/>
    <property type="match status" value="1"/>
</dbReference>
<dbReference type="EC" id="6.3.5.7" evidence="7"/>
<dbReference type="GO" id="GO:0006412">
    <property type="term" value="P:translation"/>
    <property type="evidence" value="ECO:0007669"/>
    <property type="project" value="UniProtKB-UniRule"/>
</dbReference>
<dbReference type="NCBIfam" id="TIGR00132">
    <property type="entry name" value="gatA"/>
    <property type="match status" value="1"/>
</dbReference>
<protein>
    <recommendedName>
        <fullName evidence="7">Glutamyl-tRNA(Gln) amidotransferase subunit A</fullName>
        <shortName evidence="7">Glu-ADT subunit A</shortName>
        <ecNumber evidence="7">6.3.5.7</ecNumber>
    </recommendedName>
</protein>
<feature type="domain" description="Amidase" evidence="8">
    <location>
        <begin position="23"/>
        <end position="442"/>
    </location>
</feature>
<reference evidence="9 10" key="1">
    <citation type="submission" date="2017-01" db="EMBL/GenBank/DDBJ databases">
        <authorList>
            <person name="Erauso G."/>
        </authorList>
    </citation>
    <scope>NUCLEOTIDE SEQUENCE [LARGE SCALE GENOMIC DNA]</scope>
    <source>
        <strain evidence="9">MESINF1</strain>
    </source>
</reference>
<dbReference type="AlphaFoldDB" id="A0A7Z7LH37"/>
<evidence type="ECO:0000256" key="6">
    <source>
        <dbReference type="ARBA" id="ARBA00047407"/>
    </source>
</evidence>
<evidence type="ECO:0000313" key="10">
    <source>
        <dbReference type="Proteomes" id="UP000250796"/>
    </source>
</evidence>
<feature type="active site" description="Charge relay system" evidence="7">
    <location>
        <position position="132"/>
    </location>
</feature>
<dbReference type="GO" id="GO:0016740">
    <property type="term" value="F:transferase activity"/>
    <property type="evidence" value="ECO:0007669"/>
    <property type="project" value="UniProtKB-KW"/>
</dbReference>
<dbReference type="PANTHER" id="PTHR11895:SF151">
    <property type="entry name" value="GLUTAMYL-TRNA(GLN) AMIDOTRANSFERASE SUBUNIT A"/>
    <property type="match status" value="1"/>
</dbReference>
<dbReference type="SUPFAM" id="SSF75304">
    <property type="entry name" value="Amidase signature (AS) enzymes"/>
    <property type="match status" value="1"/>
</dbReference>
<keyword evidence="9" id="KW-0808">Transferase</keyword>
<name>A0A7Z7LH37_9BACT</name>
<dbReference type="Gene3D" id="3.90.1300.10">
    <property type="entry name" value="Amidase signature (AS) domain"/>
    <property type="match status" value="1"/>
</dbReference>
<dbReference type="GO" id="GO:0050567">
    <property type="term" value="F:glutaminyl-tRNA synthase (glutamine-hydrolyzing) activity"/>
    <property type="evidence" value="ECO:0007669"/>
    <property type="project" value="UniProtKB-UniRule"/>
</dbReference>
<evidence type="ECO:0000256" key="4">
    <source>
        <dbReference type="ARBA" id="ARBA00022840"/>
    </source>
</evidence>
<keyword evidence="10" id="KW-1185">Reference proteome</keyword>
<dbReference type="InterPro" id="IPR036928">
    <property type="entry name" value="AS_sf"/>
</dbReference>
<gene>
    <name evidence="7 9" type="primary">gatA</name>
    <name evidence="9" type="ORF">MESINF_2345</name>
</gene>
<dbReference type="InterPro" id="IPR020556">
    <property type="entry name" value="Amidase_CS"/>
</dbReference>
<comment type="subunit">
    <text evidence="7">Heterotrimer of A, B and C subunits.</text>
</comment>
<evidence type="ECO:0000256" key="2">
    <source>
        <dbReference type="ARBA" id="ARBA00022598"/>
    </source>
</evidence>
<accession>A0A7Z7LH37</accession>
<dbReference type="GO" id="GO:0005524">
    <property type="term" value="F:ATP binding"/>
    <property type="evidence" value="ECO:0007669"/>
    <property type="project" value="UniProtKB-KW"/>
</dbReference>
<keyword evidence="2 7" id="KW-0436">Ligase</keyword>
<dbReference type="InterPro" id="IPR023631">
    <property type="entry name" value="Amidase_dom"/>
</dbReference>
<dbReference type="EMBL" id="LS974202">
    <property type="protein sequence ID" value="SSC13785.1"/>
    <property type="molecule type" value="Genomic_DNA"/>
</dbReference>
<dbReference type="GO" id="GO:0030956">
    <property type="term" value="C:glutamyl-tRNA(Gln) amidotransferase complex"/>
    <property type="evidence" value="ECO:0007669"/>
    <property type="project" value="InterPro"/>
</dbReference>
<evidence type="ECO:0000256" key="7">
    <source>
        <dbReference type="HAMAP-Rule" id="MF_00120"/>
    </source>
</evidence>
<keyword evidence="5 7" id="KW-0648">Protein biosynthesis</keyword>
<dbReference type="InterPro" id="IPR004412">
    <property type="entry name" value="GatA"/>
</dbReference>
<comment type="similarity">
    <text evidence="1 7">Belongs to the amidase family. GatA subfamily.</text>
</comment>
<dbReference type="PANTHER" id="PTHR11895">
    <property type="entry name" value="TRANSAMIDASE"/>
    <property type="match status" value="1"/>
</dbReference>
<evidence type="ECO:0000259" key="8">
    <source>
        <dbReference type="Pfam" id="PF01425"/>
    </source>
</evidence>
<evidence type="ECO:0000256" key="5">
    <source>
        <dbReference type="ARBA" id="ARBA00022917"/>
    </source>
</evidence>
<dbReference type="PROSITE" id="PS00571">
    <property type="entry name" value="AMIDASES"/>
    <property type="match status" value="1"/>
</dbReference>
<evidence type="ECO:0000313" key="9">
    <source>
        <dbReference type="EMBL" id="SSC13785.1"/>
    </source>
</evidence>
<dbReference type="Proteomes" id="UP000250796">
    <property type="component" value="Chromosome MESINF"/>
</dbReference>
<sequence>MNINPLKLRLSEMRGLRGAFSFYRDRIERFDKDLKAFLQVLQSSAEETERSFPFSLKDNILALGTRTTCSSRILENYESPYDATVTCKLKESGGHLLGKTNLDEFAMGSSTENSAFFTSRNPWDLSRIPGGSSGGSAAAVAAGLTPFALGSDTGGSVRQPASMCGIVGFKPTYGLVSRYGLVAFASSLDQIGPMTRCVQDAADVMSIISGHDVKDSTTVKSSLSFNIDLKGEVKGLKMAVPEEMLDYRGLEDGVKASFMDAVEELKRAGAVIEKISIPSVKYAVATYYLIAPAEASSNLSRFDGIRFGPRHEATNYDELVSRNRDMGFGREVKRRILLGTFTLSAAYYDAYYRKALRTRKLMANELKAVLTEFDFILNPSSPVVAPVIGEISDPLSYYLMDIYTIPANVAGLPSISVPIAPVDGLPTGMLLTGRRFSDVKLLEAASFIEGFSPAYEDGLTRIAERWVE</sequence>
<keyword evidence="3 7" id="KW-0547">Nucleotide-binding</keyword>
<evidence type="ECO:0000256" key="1">
    <source>
        <dbReference type="ARBA" id="ARBA00008069"/>
    </source>
</evidence>
<comment type="catalytic activity">
    <reaction evidence="6 7">
        <text>L-glutamyl-tRNA(Gln) + L-glutamine + ATP + H2O = L-glutaminyl-tRNA(Gln) + L-glutamate + ADP + phosphate + H(+)</text>
        <dbReference type="Rhea" id="RHEA:17521"/>
        <dbReference type="Rhea" id="RHEA-COMP:9681"/>
        <dbReference type="Rhea" id="RHEA-COMP:9684"/>
        <dbReference type="ChEBI" id="CHEBI:15377"/>
        <dbReference type="ChEBI" id="CHEBI:15378"/>
        <dbReference type="ChEBI" id="CHEBI:29985"/>
        <dbReference type="ChEBI" id="CHEBI:30616"/>
        <dbReference type="ChEBI" id="CHEBI:43474"/>
        <dbReference type="ChEBI" id="CHEBI:58359"/>
        <dbReference type="ChEBI" id="CHEBI:78520"/>
        <dbReference type="ChEBI" id="CHEBI:78521"/>
        <dbReference type="ChEBI" id="CHEBI:456216"/>
        <dbReference type="EC" id="6.3.5.7"/>
    </reaction>
</comment>
<keyword evidence="4 7" id="KW-0067">ATP-binding</keyword>
<dbReference type="Pfam" id="PF01425">
    <property type="entry name" value="Amidase"/>
    <property type="match status" value="1"/>
</dbReference>
<evidence type="ECO:0000256" key="3">
    <source>
        <dbReference type="ARBA" id="ARBA00022741"/>
    </source>
</evidence>
<comment type="function">
    <text evidence="7">Allows the formation of correctly charged Gln-tRNA(Gln) through the transamidation of misacylated Glu-tRNA(Gln) in organisms which lack glutaminyl-tRNA synthetase. The reaction takes place in the presence of glutamine and ATP through an activated gamma-phospho-Glu-tRNA(Gln).</text>
</comment>